<keyword evidence="1" id="KW-0511">Multifunctional enzyme</keyword>
<dbReference type="InterPro" id="IPR036397">
    <property type="entry name" value="RNaseH_sf"/>
</dbReference>
<feature type="domain" description="Integrase catalytic" evidence="2">
    <location>
        <begin position="325"/>
        <end position="445"/>
    </location>
</feature>
<dbReference type="SUPFAM" id="SSF53098">
    <property type="entry name" value="Ribonuclease H-like"/>
    <property type="match status" value="1"/>
</dbReference>
<sequence length="445" mass="50429">MINYYHRFLPGIAPILAPLHAQASGKGQNIEWTKECQEAFDSAKDVLSNVVLLHHPQPDAPTSLTVDASNTAVGAQLEQRQGRSWVPLAFFSRKLPDSEKKYSAFDRELLASYSAIKHFRHFLEGRLFTLYTDHKPLTFALTSQTDRSPRQTRHLSFIAEFTTDIQHIKGKFNVVADTLSRLNTIGTTADATNPNHLNSFTTDPPGGDCINFDHLAKDQVSSEEMASYRTATTGLVLKDVDIGSSTLLCDISMGVPRPVLPTLWARPVFNKIHGLCHSGVRPTQKAIAKRFVWHGMRRDIRQWCKQCIDYETSKIHRHTRSPFTERLPPSDRFRTLHVDLVGPLPESQGMTYLFTIIDRFTGWPEAVPLPDAHASTCATALLHRWVARFGVPEDITSDRGREFTSSLWTQLNNLLGIEANTIQLRHTTHRQTEWWNVSIDNLRHH</sequence>
<dbReference type="AlphaFoldDB" id="A0AAV4EUS3"/>
<reference evidence="3 4" key="1">
    <citation type="journal article" date="2021" name="Elife">
        <title>Chloroplast acquisition without the gene transfer in kleptoplastic sea slugs, Plakobranchus ocellatus.</title>
        <authorList>
            <person name="Maeda T."/>
            <person name="Takahashi S."/>
            <person name="Yoshida T."/>
            <person name="Shimamura S."/>
            <person name="Takaki Y."/>
            <person name="Nagai Y."/>
            <person name="Toyoda A."/>
            <person name="Suzuki Y."/>
            <person name="Arimoto A."/>
            <person name="Ishii H."/>
            <person name="Satoh N."/>
            <person name="Nishiyama T."/>
            <person name="Hasebe M."/>
            <person name="Maruyama T."/>
            <person name="Minagawa J."/>
            <person name="Obokata J."/>
            <person name="Shigenobu S."/>
        </authorList>
    </citation>
    <scope>NUCLEOTIDE SEQUENCE [LARGE SCALE GENOMIC DNA]</scope>
</reference>
<dbReference type="EMBL" id="BMAT01011002">
    <property type="protein sequence ID" value="GFR64783.1"/>
    <property type="molecule type" value="Genomic_DNA"/>
</dbReference>
<evidence type="ECO:0000313" key="3">
    <source>
        <dbReference type="EMBL" id="GFR64783.1"/>
    </source>
</evidence>
<dbReference type="InterPro" id="IPR043502">
    <property type="entry name" value="DNA/RNA_pol_sf"/>
</dbReference>
<dbReference type="Gene3D" id="1.10.340.70">
    <property type="match status" value="1"/>
</dbReference>
<dbReference type="Gene3D" id="3.30.420.10">
    <property type="entry name" value="Ribonuclease H-like superfamily/Ribonuclease H"/>
    <property type="match status" value="1"/>
</dbReference>
<dbReference type="SUPFAM" id="SSF56672">
    <property type="entry name" value="DNA/RNA polymerases"/>
    <property type="match status" value="1"/>
</dbReference>
<dbReference type="InterPro" id="IPR041588">
    <property type="entry name" value="Integrase_H2C2"/>
</dbReference>
<dbReference type="CDD" id="cd09274">
    <property type="entry name" value="RNase_HI_RT_Ty3"/>
    <property type="match status" value="1"/>
</dbReference>
<dbReference type="Proteomes" id="UP000762676">
    <property type="component" value="Unassembled WGS sequence"/>
</dbReference>
<dbReference type="InterPro" id="IPR043128">
    <property type="entry name" value="Rev_trsase/Diguanyl_cyclase"/>
</dbReference>
<keyword evidence="4" id="KW-1185">Reference proteome</keyword>
<dbReference type="PROSITE" id="PS50994">
    <property type="entry name" value="INTEGRASE"/>
    <property type="match status" value="1"/>
</dbReference>
<dbReference type="Pfam" id="PF00665">
    <property type="entry name" value="rve"/>
    <property type="match status" value="1"/>
</dbReference>
<evidence type="ECO:0000256" key="1">
    <source>
        <dbReference type="ARBA" id="ARBA00023268"/>
    </source>
</evidence>
<dbReference type="GO" id="GO:0003676">
    <property type="term" value="F:nucleic acid binding"/>
    <property type="evidence" value="ECO:0007669"/>
    <property type="project" value="InterPro"/>
</dbReference>
<accession>A0AAV4EUS3</accession>
<dbReference type="PANTHER" id="PTHR37984">
    <property type="entry name" value="PROTEIN CBG26694"/>
    <property type="match status" value="1"/>
</dbReference>
<organism evidence="3 4">
    <name type="scientific">Elysia marginata</name>
    <dbReference type="NCBI Taxonomy" id="1093978"/>
    <lineage>
        <taxon>Eukaryota</taxon>
        <taxon>Metazoa</taxon>
        <taxon>Spiralia</taxon>
        <taxon>Lophotrochozoa</taxon>
        <taxon>Mollusca</taxon>
        <taxon>Gastropoda</taxon>
        <taxon>Heterobranchia</taxon>
        <taxon>Euthyneura</taxon>
        <taxon>Panpulmonata</taxon>
        <taxon>Sacoglossa</taxon>
        <taxon>Placobranchoidea</taxon>
        <taxon>Plakobranchidae</taxon>
        <taxon>Elysia</taxon>
    </lineage>
</organism>
<proteinExistence type="predicted"/>
<evidence type="ECO:0000259" key="2">
    <source>
        <dbReference type="PROSITE" id="PS50994"/>
    </source>
</evidence>
<dbReference type="FunFam" id="3.10.20.370:FF:000001">
    <property type="entry name" value="Retrovirus-related Pol polyprotein from transposon 17.6-like protein"/>
    <property type="match status" value="1"/>
</dbReference>
<gene>
    <name evidence="3" type="ORF">ElyMa_005514800</name>
</gene>
<dbReference type="InterPro" id="IPR001584">
    <property type="entry name" value="Integrase_cat-core"/>
</dbReference>
<dbReference type="Gene3D" id="3.30.70.270">
    <property type="match status" value="1"/>
</dbReference>
<dbReference type="Pfam" id="PF17921">
    <property type="entry name" value="Integrase_H2C2"/>
    <property type="match status" value="1"/>
</dbReference>
<dbReference type="InterPro" id="IPR050951">
    <property type="entry name" value="Retrovirus_Pol_polyprotein"/>
</dbReference>
<dbReference type="InterPro" id="IPR041577">
    <property type="entry name" value="RT_RNaseH_2"/>
</dbReference>
<dbReference type="Pfam" id="PF17919">
    <property type="entry name" value="RT_RNaseH_2"/>
    <property type="match status" value="1"/>
</dbReference>
<dbReference type="PANTHER" id="PTHR37984:SF5">
    <property type="entry name" value="PROTEIN NYNRIN-LIKE"/>
    <property type="match status" value="1"/>
</dbReference>
<name>A0AAV4EUS3_9GAST</name>
<dbReference type="GO" id="GO:0015074">
    <property type="term" value="P:DNA integration"/>
    <property type="evidence" value="ECO:0007669"/>
    <property type="project" value="InterPro"/>
</dbReference>
<comment type="caution">
    <text evidence="3">The sequence shown here is derived from an EMBL/GenBank/DDBJ whole genome shotgun (WGS) entry which is preliminary data.</text>
</comment>
<evidence type="ECO:0000313" key="4">
    <source>
        <dbReference type="Proteomes" id="UP000762676"/>
    </source>
</evidence>
<dbReference type="GO" id="GO:0003824">
    <property type="term" value="F:catalytic activity"/>
    <property type="evidence" value="ECO:0007669"/>
    <property type="project" value="UniProtKB-KW"/>
</dbReference>
<protein>
    <submittedName>
        <fullName evidence="3">Pol polyprotein</fullName>
    </submittedName>
</protein>
<dbReference type="InterPro" id="IPR012337">
    <property type="entry name" value="RNaseH-like_sf"/>
</dbReference>